<comment type="caution">
    <text evidence="10">The sequence shown here is derived from an EMBL/GenBank/DDBJ whole genome shotgun (WGS) entry which is preliminary data.</text>
</comment>
<keyword evidence="3" id="KW-1000">Mitochondrion outer membrane</keyword>
<gene>
    <name evidence="10" type="ORF">pdam_00005080</name>
</gene>
<dbReference type="SUPFAM" id="SSF52540">
    <property type="entry name" value="P-loop containing nucleoside triphosphate hydrolases"/>
    <property type="match status" value="1"/>
</dbReference>
<keyword evidence="8" id="KW-0472">Membrane</keyword>
<evidence type="ECO:0000256" key="5">
    <source>
        <dbReference type="ARBA" id="ARBA00023128"/>
    </source>
</evidence>
<dbReference type="GO" id="GO:0140570">
    <property type="term" value="P:extraction of mislocalized protein from mitochondrial outer membrane"/>
    <property type="evidence" value="ECO:0007669"/>
    <property type="project" value="TreeGrafter"/>
</dbReference>
<dbReference type="Proteomes" id="UP000275408">
    <property type="component" value="Unassembled WGS sequence"/>
</dbReference>
<feature type="region of interest" description="Disordered" evidence="7">
    <location>
        <begin position="309"/>
        <end position="329"/>
    </location>
</feature>
<evidence type="ECO:0000259" key="9">
    <source>
        <dbReference type="SMART" id="SM00382"/>
    </source>
</evidence>
<dbReference type="GO" id="GO:0005741">
    <property type="term" value="C:mitochondrial outer membrane"/>
    <property type="evidence" value="ECO:0007669"/>
    <property type="project" value="UniProtKB-SubCell"/>
</dbReference>
<evidence type="ECO:0000256" key="6">
    <source>
        <dbReference type="RuleBase" id="RU003651"/>
    </source>
</evidence>
<dbReference type="InterPro" id="IPR041569">
    <property type="entry name" value="AAA_lid_3"/>
</dbReference>
<dbReference type="GO" id="GO:0005524">
    <property type="term" value="F:ATP binding"/>
    <property type="evidence" value="ECO:0007669"/>
    <property type="project" value="UniProtKB-KW"/>
</dbReference>
<dbReference type="Pfam" id="PF00004">
    <property type="entry name" value="AAA"/>
    <property type="match status" value="1"/>
</dbReference>
<name>A0A3M6T6S2_POCDA</name>
<dbReference type="InterPro" id="IPR003960">
    <property type="entry name" value="ATPase_AAA_CS"/>
</dbReference>
<keyword evidence="11" id="KW-1185">Reference proteome</keyword>
<proteinExistence type="inferred from homology"/>
<accession>A0A3M6T6S2</accession>
<dbReference type="InterPro" id="IPR003959">
    <property type="entry name" value="ATPase_AAA_core"/>
</dbReference>
<dbReference type="GO" id="GO:0016887">
    <property type="term" value="F:ATP hydrolysis activity"/>
    <property type="evidence" value="ECO:0007669"/>
    <property type="project" value="InterPro"/>
</dbReference>
<dbReference type="InterPro" id="IPR003593">
    <property type="entry name" value="AAA+_ATPase"/>
</dbReference>
<protein>
    <recommendedName>
        <fullName evidence="9">AAA+ ATPase domain-containing protein</fullName>
    </recommendedName>
</protein>
<dbReference type="InterPro" id="IPR027417">
    <property type="entry name" value="P-loop_NTPase"/>
</dbReference>
<reference evidence="10 11" key="1">
    <citation type="journal article" date="2018" name="Sci. Rep.">
        <title>Comparative analysis of the Pocillopora damicornis genome highlights role of immune system in coral evolution.</title>
        <authorList>
            <person name="Cunning R."/>
            <person name="Bay R.A."/>
            <person name="Gillette P."/>
            <person name="Baker A.C."/>
            <person name="Traylor-Knowles N."/>
        </authorList>
    </citation>
    <scope>NUCLEOTIDE SEQUENCE [LARGE SCALE GENOMIC DNA]</scope>
    <source>
        <strain evidence="10">RSMAS</strain>
        <tissue evidence="10">Whole animal</tissue>
    </source>
</reference>
<dbReference type="AlphaFoldDB" id="A0A3M6T6S2"/>
<evidence type="ECO:0000256" key="8">
    <source>
        <dbReference type="SAM" id="Phobius"/>
    </source>
</evidence>
<evidence type="ECO:0000256" key="4">
    <source>
        <dbReference type="ARBA" id="ARBA00022840"/>
    </source>
</evidence>
<keyword evidence="4 6" id="KW-0067">ATP-binding</keyword>
<dbReference type="Gene3D" id="1.10.8.60">
    <property type="match status" value="1"/>
</dbReference>
<dbReference type="PANTHER" id="PTHR45644:SF3">
    <property type="entry name" value="FI08533P-RELATED"/>
    <property type="match status" value="1"/>
</dbReference>
<dbReference type="Pfam" id="PF17862">
    <property type="entry name" value="AAA_lid_3"/>
    <property type="match status" value="1"/>
</dbReference>
<dbReference type="STRING" id="46731.A0A3M6T6S2"/>
<evidence type="ECO:0000256" key="7">
    <source>
        <dbReference type="SAM" id="MobiDB-lite"/>
    </source>
</evidence>
<feature type="compositionally biased region" description="Polar residues" evidence="7">
    <location>
        <begin position="312"/>
        <end position="324"/>
    </location>
</feature>
<dbReference type="SMART" id="SM00382">
    <property type="entry name" value="AAA"/>
    <property type="match status" value="1"/>
</dbReference>
<evidence type="ECO:0000256" key="3">
    <source>
        <dbReference type="ARBA" id="ARBA00022787"/>
    </source>
</evidence>
<sequence length="351" mass="39040">MPDNRARYVATVIQAFILGAVTYYGVKWLMDAMDPTKKNRLAAQKQAQKLLKKIGIEGVKLSEYELTVAADIVDPLILPITWKDIGGLQETIEEIKESVIFPIQQRDIFKNSSLLSAPKGVLLHGPPGCGKTMIAKATAKEAGCRFINLQVSSLTDKWYGESQKLAAAVFSLAVKLQPCIIFIDEIDSFLRMRDKSDHEATAMMKAQFMSLWDGLMTDSTSQVIVMGATNRPQDVDKAILRRMPCSFRVGLPDAEQRKDILKIILKKEKLKDDVDYDELALLTEGYSGSGLKEICRVAAMSCVRDYVKQKNDPQSSDSVRNENGQPHLRPIKMGDLLVAIEKCKPSATLQS</sequence>
<dbReference type="PROSITE" id="PS00674">
    <property type="entry name" value="AAA"/>
    <property type="match status" value="1"/>
</dbReference>
<dbReference type="FunFam" id="3.40.50.300:FF:000538">
    <property type="entry name" value="ATPase family AAA domain-containing protein 1"/>
    <property type="match status" value="1"/>
</dbReference>
<dbReference type="PANTHER" id="PTHR45644">
    <property type="entry name" value="AAA ATPASE, PUTATIVE (AFU_ORTHOLOGUE AFUA_2G12920)-RELATED-RELATED"/>
    <property type="match status" value="1"/>
</dbReference>
<dbReference type="OrthoDB" id="10254455at2759"/>
<keyword evidence="5" id="KW-0496">Mitochondrion</keyword>
<keyword evidence="8" id="KW-0812">Transmembrane</keyword>
<evidence type="ECO:0000313" key="11">
    <source>
        <dbReference type="Proteomes" id="UP000275408"/>
    </source>
</evidence>
<dbReference type="Gene3D" id="3.40.50.300">
    <property type="entry name" value="P-loop containing nucleotide triphosphate hydrolases"/>
    <property type="match status" value="1"/>
</dbReference>
<evidence type="ECO:0000313" key="10">
    <source>
        <dbReference type="EMBL" id="RMX37003.1"/>
    </source>
</evidence>
<keyword evidence="8" id="KW-1133">Transmembrane helix</keyword>
<feature type="domain" description="AAA+ ATPase" evidence="9">
    <location>
        <begin position="117"/>
        <end position="253"/>
    </location>
</feature>
<evidence type="ECO:0000256" key="2">
    <source>
        <dbReference type="ARBA" id="ARBA00022741"/>
    </source>
</evidence>
<evidence type="ECO:0000256" key="1">
    <source>
        <dbReference type="ARBA" id="ARBA00004572"/>
    </source>
</evidence>
<dbReference type="EMBL" id="RCHS01004212">
    <property type="protein sequence ID" value="RMX37003.1"/>
    <property type="molecule type" value="Genomic_DNA"/>
</dbReference>
<dbReference type="OMA" id="CRNAAMR"/>
<comment type="subcellular location">
    <subcellularLocation>
        <location evidence="1">Mitochondrion outer membrane</location>
        <topology evidence="1">Single-pass membrane protein</topology>
    </subcellularLocation>
</comment>
<feature type="transmembrane region" description="Helical" evidence="8">
    <location>
        <begin position="6"/>
        <end position="26"/>
    </location>
</feature>
<keyword evidence="2 6" id="KW-0547">Nucleotide-binding</keyword>
<dbReference type="CDD" id="cd19520">
    <property type="entry name" value="RecA-like_ATAD1"/>
    <property type="match status" value="1"/>
</dbReference>
<comment type="similarity">
    <text evidence="6">Belongs to the AAA ATPase family.</text>
</comment>
<organism evidence="10 11">
    <name type="scientific">Pocillopora damicornis</name>
    <name type="common">Cauliflower coral</name>
    <name type="synonym">Millepora damicornis</name>
    <dbReference type="NCBI Taxonomy" id="46731"/>
    <lineage>
        <taxon>Eukaryota</taxon>
        <taxon>Metazoa</taxon>
        <taxon>Cnidaria</taxon>
        <taxon>Anthozoa</taxon>
        <taxon>Hexacorallia</taxon>
        <taxon>Scleractinia</taxon>
        <taxon>Astrocoeniina</taxon>
        <taxon>Pocilloporidae</taxon>
        <taxon>Pocillopora</taxon>
    </lineage>
</organism>
<dbReference type="InterPro" id="IPR051701">
    <property type="entry name" value="Mito_OM_Translocase_MSP1"/>
</dbReference>